<evidence type="ECO:0000256" key="1">
    <source>
        <dbReference type="ARBA" id="ARBA00004141"/>
    </source>
</evidence>
<evidence type="ECO:0000256" key="2">
    <source>
        <dbReference type="ARBA" id="ARBA00008573"/>
    </source>
</evidence>
<name>A0ABD3PFN9_9STRA</name>
<keyword evidence="5 8" id="KW-0472">Membrane</keyword>
<evidence type="ECO:0000256" key="4">
    <source>
        <dbReference type="ARBA" id="ARBA00022989"/>
    </source>
</evidence>
<gene>
    <name evidence="9" type="ORF">HJC23_006793</name>
</gene>
<evidence type="ECO:0000313" key="9">
    <source>
        <dbReference type="EMBL" id="KAL3786543.1"/>
    </source>
</evidence>
<evidence type="ECO:0000313" key="10">
    <source>
        <dbReference type="Proteomes" id="UP001516023"/>
    </source>
</evidence>
<dbReference type="EMBL" id="JABMIG020000192">
    <property type="protein sequence ID" value="KAL3786543.1"/>
    <property type="molecule type" value="Genomic_DNA"/>
</dbReference>
<reference evidence="9 10" key="1">
    <citation type="journal article" date="2020" name="G3 (Bethesda)">
        <title>Improved Reference Genome for Cyclotella cryptica CCMP332, a Model for Cell Wall Morphogenesis, Salinity Adaptation, and Lipid Production in Diatoms (Bacillariophyta).</title>
        <authorList>
            <person name="Roberts W.R."/>
            <person name="Downey K.M."/>
            <person name="Ruck E.C."/>
            <person name="Traller J.C."/>
            <person name="Alverson A.J."/>
        </authorList>
    </citation>
    <scope>NUCLEOTIDE SEQUENCE [LARGE SCALE GENOMIC DNA]</scope>
    <source>
        <strain evidence="9 10">CCMP332</strain>
    </source>
</reference>
<comment type="caution">
    <text evidence="9">The sequence shown here is derived from an EMBL/GenBank/DDBJ whole genome shotgun (WGS) entry which is preliminary data.</text>
</comment>
<keyword evidence="10" id="KW-1185">Reference proteome</keyword>
<dbReference type="GO" id="GO:0016020">
    <property type="term" value="C:membrane"/>
    <property type="evidence" value="ECO:0007669"/>
    <property type="project" value="UniProtKB-SubCell"/>
</dbReference>
<proteinExistence type="inferred from homology"/>
<feature type="transmembrane region" description="Helical" evidence="8">
    <location>
        <begin position="20"/>
        <end position="38"/>
    </location>
</feature>
<organism evidence="9 10">
    <name type="scientific">Cyclotella cryptica</name>
    <dbReference type="NCBI Taxonomy" id="29204"/>
    <lineage>
        <taxon>Eukaryota</taxon>
        <taxon>Sar</taxon>
        <taxon>Stramenopiles</taxon>
        <taxon>Ochrophyta</taxon>
        <taxon>Bacillariophyta</taxon>
        <taxon>Coscinodiscophyceae</taxon>
        <taxon>Thalassiosirophycidae</taxon>
        <taxon>Stephanodiscales</taxon>
        <taxon>Stephanodiscaceae</taxon>
        <taxon>Cyclotella</taxon>
    </lineage>
</organism>
<evidence type="ECO:0000256" key="7">
    <source>
        <dbReference type="SAM" id="MobiDB-lite"/>
    </source>
</evidence>
<sequence length="352" mass="38893">MPSTITARLLGLASLFHRLSMILFGYFIPALSSVKAVVHKDSEAFFQWSTYWLILHLYSTVLSPILHFTLHPIFQLIVILWLSLPRFQGASVLYERIVVPLVKKYENQVDDAINGAHRGIRLWILSNLGNVMNLAIGEGGNLIETLIALLFGNGSSNEKDVPITQTQKQPVSDENKHGKSPDDSTNLTQPRHSVREALSQSSSLEDFVVVDGDGNVEHSMELMSEYLSDFKSMMRQGLFVFASVETIYTTTDDHSPESNPPNFRLGVFSYSLKNNAGAFLISPVGGDMNLSAVVCLPLHGLIGPICSGSQGIILEHNSNEGVSTKAEIVLSNQDDRDILYACLTKCLPWMRA</sequence>
<dbReference type="AlphaFoldDB" id="A0ABD3PFN9"/>
<accession>A0ABD3PFN9</accession>
<evidence type="ECO:0000256" key="5">
    <source>
        <dbReference type="ARBA" id="ARBA00023136"/>
    </source>
</evidence>
<dbReference type="PANTHER" id="PTHR12300">
    <property type="entry name" value="HVA22-LIKE PROTEINS"/>
    <property type="match status" value="1"/>
</dbReference>
<evidence type="ECO:0000256" key="6">
    <source>
        <dbReference type="RuleBase" id="RU362006"/>
    </source>
</evidence>
<evidence type="ECO:0000256" key="8">
    <source>
        <dbReference type="SAM" id="Phobius"/>
    </source>
</evidence>
<feature type="compositionally biased region" description="Basic and acidic residues" evidence="7">
    <location>
        <begin position="171"/>
        <end position="182"/>
    </location>
</feature>
<evidence type="ECO:0000256" key="3">
    <source>
        <dbReference type="ARBA" id="ARBA00022692"/>
    </source>
</evidence>
<protein>
    <submittedName>
        <fullName evidence="9">Uncharacterized protein</fullName>
    </submittedName>
</protein>
<dbReference type="PANTHER" id="PTHR12300:SF161">
    <property type="entry name" value="RECEPTOR EXPRESSION-ENHANCING PROTEIN"/>
    <property type="match status" value="1"/>
</dbReference>
<comment type="subcellular location">
    <subcellularLocation>
        <location evidence="1 6">Membrane</location>
        <topology evidence="1 6">Multi-pass membrane protein</topology>
    </subcellularLocation>
</comment>
<dbReference type="Proteomes" id="UP001516023">
    <property type="component" value="Unassembled WGS sequence"/>
</dbReference>
<feature type="transmembrane region" description="Helical" evidence="8">
    <location>
        <begin position="50"/>
        <end position="67"/>
    </location>
</feature>
<keyword evidence="4 8" id="KW-1133">Transmembrane helix</keyword>
<keyword evidence="3 8" id="KW-0812">Transmembrane</keyword>
<comment type="similarity">
    <text evidence="2 6">Belongs to the DP1 family.</text>
</comment>
<feature type="region of interest" description="Disordered" evidence="7">
    <location>
        <begin position="160"/>
        <end position="200"/>
    </location>
</feature>
<dbReference type="InterPro" id="IPR004345">
    <property type="entry name" value="TB2_DP1_HVA22"/>
</dbReference>
<dbReference type="Pfam" id="PF03134">
    <property type="entry name" value="TB2_DP1_HVA22"/>
    <property type="match status" value="1"/>
</dbReference>